<accession>A0A1F5Z6Q4</accession>
<dbReference type="Pfam" id="PF19077">
    <property type="entry name" value="Big_13"/>
    <property type="match status" value="1"/>
</dbReference>
<dbReference type="InterPro" id="IPR013783">
    <property type="entry name" value="Ig-like_fold"/>
</dbReference>
<dbReference type="CDD" id="cd00063">
    <property type="entry name" value="FN3"/>
    <property type="match status" value="1"/>
</dbReference>
<dbReference type="SUPFAM" id="SSF49265">
    <property type="entry name" value="Fibronectin type III"/>
    <property type="match status" value="1"/>
</dbReference>
<dbReference type="Gene3D" id="2.60.40.10">
    <property type="entry name" value="Immunoglobulins"/>
    <property type="match status" value="2"/>
</dbReference>
<feature type="transmembrane region" description="Helical" evidence="2">
    <location>
        <begin position="453"/>
        <end position="473"/>
    </location>
</feature>
<keyword evidence="2" id="KW-1133">Transmembrane helix</keyword>
<dbReference type="InterPro" id="IPR036116">
    <property type="entry name" value="FN3_sf"/>
</dbReference>
<dbReference type="InterPro" id="IPR044016">
    <property type="entry name" value="Big_13"/>
</dbReference>
<dbReference type="EMBL" id="MFJF01000005">
    <property type="protein sequence ID" value="OGG08110.1"/>
    <property type="molecule type" value="Genomic_DNA"/>
</dbReference>
<sequence>MYRKVKKIPTILALLLIMFGLGAGLYLDGTYQQFFTSASPPVAPSDIHLTNISDNSITVSYITEKPETGAVILTLNGKQTTHLDDIDNDWITKSRLTHMFTLKNLMPDTFYNIKIVSGKSSCRNTACPEFTQKTGVKLDSPLELPPITGRLVDNKNDPTEEGLIYLLIGKASPLSARTDGKGIFAIPLNNLRSQDFLKRPDLDDNSPIQITFKKSPSSYASVISRLGLVKNDPSLEDIELGKTYNFLNAEESGAESGRPAVLGNRSSRLNPTGPTPTIIKKGVELFFPEKNLDTTIDNNPKFRGAGIPGDTLKITVKSKIQTANIIVGSDGTWEFRPKEPLEPGSHEITVEGKDINGKKVSVTRKFVVFKSGEQILGESTPSGDLTPTETPDITPTETPDISITISPTPQLSPTYTPTPTPSETPTPSQTPTPTDEGEVAVTDIPPRAGTTGMTNAILISSLAILFYGIRMLLVNL</sequence>
<dbReference type="Proteomes" id="UP000177354">
    <property type="component" value="Unassembled WGS sequence"/>
</dbReference>
<feature type="domain" description="Fibronectin type-III" evidence="3">
    <location>
        <begin position="43"/>
        <end position="137"/>
    </location>
</feature>
<reference evidence="4 5" key="1">
    <citation type="journal article" date="2016" name="Nat. Commun.">
        <title>Thousands of microbial genomes shed light on interconnected biogeochemical processes in an aquifer system.</title>
        <authorList>
            <person name="Anantharaman K."/>
            <person name="Brown C.T."/>
            <person name="Hug L.A."/>
            <person name="Sharon I."/>
            <person name="Castelle C.J."/>
            <person name="Probst A.J."/>
            <person name="Thomas B.C."/>
            <person name="Singh A."/>
            <person name="Wilkins M.J."/>
            <person name="Karaoz U."/>
            <person name="Brodie E.L."/>
            <person name="Williams K.H."/>
            <person name="Hubbard S.S."/>
            <person name="Banfield J.F."/>
        </authorList>
    </citation>
    <scope>NUCLEOTIDE SEQUENCE [LARGE SCALE GENOMIC DNA]</scope>
</reference>
<keyword evidence="2" id="KW-0472">Membrane</keyword>
<evidence type="ECO:0000256" key="1">
    <source>
        <dbReference type="SAM" id="MobiDB-lite"/>
    </source>
</evidence>
<feature type="region of interest" description="Disordered" evidence="1">
    <location>
        <begin position="376"/>
        <end position="451"/>
    </location>
</feature>
<comment type="caution">
    <text evidence="4">The sequence shown here is derived from an EMBL/GenBank/DDBJ whole genome shotgun (WGS) entry which is preliminary data.</text>
</comment>
<gene>
    <name evidence="4" type="ORF">A2777_01855</name>
</gene>
<feature type="compositionally biased region" description="Low complexity" evidence="1">
    <location>
        <begin position="386"/>
        <end position="415"/>
    </location>
</feature>
<dbReference type="SMART" id="SM00060">
    <property type="entry name" value="FN3"/>
    <property type="match status" value="1"/>
</dbReference>
<dbReference type="AlphaFoldDB" id="A0A1F5Z6Q4"/>
<feature type="compositionally biased region" description="Pro residues" evidence="1">
    <location>
        <begin position="416"/>
        <end position="430"/>
    </location>
</feature>
<evidence type="ECO:0000256" key="2">
    <source>
        <dbReference type="SAM" id="Phobius"/>
    </source>
</evidence>
<keyword evidence="2" id="KW-0812">Transmembrane</keyword>
<feature type="region of interest" description="Disordered" evidence="1">
    <location>
        <begin position="255"/>
        <end position="274"/>
    </location>
</feature>
<protein>
    <recommendedName>
        <fullName evidence="3">Fibronectin type-III domain-containing protein</fullName>
    </recommendedName>
</protein>
<evidence type="ECO:0000313" key="4">
    <source>
        <dbReference type="EMBL" id="OGG08110.1"/>
    </source>
</evidence>
<proteinExistence type="predicted"/>
<evidence type="ECO:0000313" key="5">
    <source>
        <dbReference type="Proteomes" id="UP000177354"/>
    </source>
</evidence>
<name>A0A1F5Z6Q4_9BACT</name>
<organism evidence="4 5">
    <name type="scientific">Candidatus Gottesmanbacteria bacterium RIFCSPHIGHO2_01_FULL_40_15</name>
    <dbReference type="NCBI Taxonomy" id="1798376"/>
    <lineage>
        <taxon>Bacteria</taxon>
        <taxon>Candidatus Gottesmaniibacteriota</taxon>
    </lineage>
</organism>
<evidence type="ECO:0000259" key="3">
    <source>
        <dbReference type="PROSITE" id="PS50853"/>
    </source>
</evidence>
<dbReference type="InterPro" id="IPR003961">
    <property type="entry name" value="FN3_dom"/>
</dbReference>
<dbReference type="PROSITE" id="PS50853">
    <property type="entry name" value="FN3"/>
    <property type="match status" value="1"/>
</dbReference>